<reference evidence="2 3" key="1">
    <citation type="submission" date="2020-04" db="EMBL/GenBank/DDBJ databases">
        <title>Rhodospirillaceae bacterium KN72 isolated from deep sea.</title>
        <authorList>
            <person name="Zhang D.-C."/>
        </authorList>
    </citation>
    <scope>NUCLEOTIDE SEQUENCE [LARGE SCALE GENOMIC DNA]</scope>
    <source>
        <strain evidence="2 3">KN72</strain>
    </source>
</reference>
<proteinExistence type="predicted"/>
<keyword evidence="1" id="KW-1133">Transmembrane helix</keyword>
<keyword evidence="1" id="KW-0472">Membrane</keyword>
<evidence type="ECO:0000313" key="3">
    <source>
        <dbReference type="Proteomes" id="UP000539372"/>
    </source>
</evidence>
<keyword evidence="1" id="KW-0812">Transmembrane</keyword>
<gene>
    <name evidence="2" type="ORF">HH303_18505</name>
</gene>
<dbReference type="AlphaFoldDB" id="A0A7Y0E3D2"/>
<evidence type="ECO:0000256" key="1">
    <source>
        <dbReference type="SAM" id="Phobius"/>
    </source>
</evidence>
<protein>
    <submittedName>
        <fullName evidence="2">Uncharacterized protein</fullName>
    </submittedName>
</protein>
<comment type="caution">
    <text evidence="2">The sequence shown here is derived from an EMBL/GenBank/DDBJ whole genome shotgun (WGS) entry which is preliminary data.</text>
</comment>
<accession>A0A7Y0E3D2</accession>
<dbReference type="RefSeq" id="WP_169626888.1">
    <property type="nucleotide sequence ID" value="NZ_JABBNT010000006.1"/>
</dbReference>
<keyword evidence="3" id="KW-1185">Reference proteome</keyword>
<dbReference type="Proteomes" id="UP000539372">
    <property type="component" value="Unassembled WGS sequence"/>
</dbReference>
<dbReference type="EMBL" id="JABBNT010000006">
    <property type="protein sequence ID" value="NMM46489.1"/>
    <property type="molecule type" value="Genomic_DNA"/>
</dbReference>
<name>A0A7Y0E3D2_9PROT</name>
<evidence type="ECO:0000313" key="2">
    <source>
        <dbReference type="EMBL" id="NMM46489.1"/>
    </source>
</evidence>
<feature type="transmembrane region" description="Helical" evidence="1">
    <location>
        <begin position="48"/>
        <end position="68"/>
    </location>
</feature>
<organism evidence="2 3">
    <name type="scientific">Pacificispira spongiicola</name>
    <dbReference type="NCBI Taxonomy" id="2729598"/>
    <lineage>
        <taxon>Bacteria</taxon>
        <taxon>Pseudomonadati</taxon>
        <taxon>Pseudomonadota</taxon>
        <taxon>Alphaproteobacteria</taxon>
        <taxon>Rhodospirillales</taxon>
        <taxon>Rhodospirillaceae</taxon>
        <taxon>Pacificispira</taxon>
    </lineage>
</organism>
<sequence length="227" mass="25928">MTTHTPTIAVKSNSIGAISASLRSWVKEFASSTYFVTIGTRRPTELPLLPGAAIILFLFLGMGSVGTAQAATIQRTDFFDFKATQEFWNTVRDRDGLERAFAPLDPAERYDEWEALRKSDPAAAQQLLDNYDHGEDLPKLHDLFLAYEMWNNAYRMYQYARDGRGMSFNNIHTMLDCASVARMARLFTNDCNDLPDWREPQNVARDEALALKKRNSMKKTGLWKWDD</sequence>